<proteinExistence type="predicted"/>
<comment type="caution">
    <text evidence="1">The sequence shown here is derived from an EMBL/GenBank/DDBJ whole genome shotgun (WGS) entry which is preliminary data.</text>
</comment>
<protein>
    <submittedName>
        <fullName evidence="1">Uncharacterized protein with HXXEE motif</fullName>
    </submittedName>
</protein>
<name>A0A316FUA6_9ACTN</name>
<dbReference type="Pfam" id="PF13787">
    <property type="entry name" value="HXXEE"/>
    <property type="match status" value="1"/>
</dbReference>
<sequence length="149" mass="15555">MSRPLVCSGLFVAWAVHNVEEALSASRWSAATVPRLLAQGWPPALVESLGTTTPRFAVAATVLGIAVLAATVRGVLTAGHSTFSRTAVLVFGWHGLIDIGQSLLVRGYVQGLVTATVLVIPYSILTSATYAPPPSPLAPSPSWRSQPSP</sequence>
<dbReference type="Proteomes" id="UP000245697">
    <property type="component" value="Unassembled WGS sequence"/>
</dbReference>
<dbReference type="InterPro" id="IPR025671">
    <property type="entry name" value="HXXEE"/>
</dbReference>
<dbReference type="EMBL" id="QGGR01000002">
    <property type="protein sequence ID" value="PWK51190.1"/>
    <property type="molecule type" value="Genomic_DNA"/>
</dbReference>
<dbReference type="OrthoDB" id="4808449at2"/>
<organism evidence="1 2">
    <name type="scientific">Actinoplanes xinjiangensis</name>
    <dbReference type="NCBI Taxonomy" id="512350"/>
    <lineage>
        <taxon>Bacteria</taxon>
        <taxon>Bacillati</taxon>
        <taxon>Actinomycetota</taxon>
        <taxon>Actinomycetes</taxon>
        <taxon>Micromonosporales</taxon>
        <taxon>Micromonosporaceae</taxon>
        <taxon>Actinoplanes</taxon>
    </lineage>
</organism>
<dbReference type="RefSeq" id="WP_109589504.1">
    <property type="nucleotide sequence ID" value="NZ_BONA01000047.1"/>
</dbReference>
<reference evidence="1 2" key="1">
    <citation type="submission" date="2018-05" db="EMBL/GenBank/DDBJ databases">
        <title>Genomic Encyclopedia of Archaeal and Bacterial Type Strains, Phase II (KMG-II): from individual species to whole genera.</title>
        <authorList>
            <person name="Goeker M."/>
        </authorList>
    </citation>
    <scope>NUCLEOTIDE SEQUENCE [LARGE SCALE GENOMIC DNA]</scope>
    <source>
        <strain evidence="1 2">DSM 45184</strain>
    </source>
</reference>
<dbReference type="AlphaFoldDB" id="A0A316FUA6"/>
<evidence type="ECO:0000313" key="2">
    <source>
        <dbReference type="Proteomes" id="UP000245697"/>
    </source>
</evidence>
<evidence type="ECO:0000313" key="1">
    <source>
        <dbReference type="EMBL" id="PWK51190.1"/>
    </source>
</evidence>
<accession>A0A316FUA6</accession>
<keyword evidence="2" id="KW-1185">Reference proteome</keyword>
<gene>
    <name evidence="1" type="ORF">BC793_102218</name>
</gene>